<feature type="transmembrane region" description="Helical" evidence="9">
    <location>
        <begin position="311"/>
        <end position="328"/>
    </location>
</feature>
<evidence type="ECO:0000256" key="7">
    <source>
        <dbReference type="ARBA" id="ARBA00023136"/>
    </source>
</evidence>
<dbReference type="InterPro" id="IPR000060">
    <property type="entry name" value="BCCT_transptr"/>
</dbReference>
<comment type="similarity">
    <text evidence="2">Belongs to the BCCT transporter (TC 2.A.15) family.</text>
</comment>
<gene>
    <name evidence="10" type="ORF">GCM10017621_13560</name>
</gene>
<feature type="transmembrane region" description="Helical" evidence="9">
    <location>
        <begin position="134"/>
        <end position="157"/>
    </location>
</feature>
<evidence type="ECO:0000256" key="6">
    <source>
        <dbReference type="ARBA" id="ARBA00022989"/>
    </source>
</evidence>
<keyword evidence="3" id="KW-0813">Transport</keyword>
<evidence type="ECO:0000256" key="1">
    <source>
        <dbReference type="ARBA" id="ARBA00004651"/>
    </source>
</evidence>
<organism evidence="10 11">
    <name type="scientific">Maricaulis virginensis</name>
    <dbReference type="NCBI Taxonomy" id="144022"/>
    <lineage>
        <taxon>Bacteria</taxon>
        <taxon>Pseudomonadati</taxon>
        <taxon>Pseudomonadota</taxon>
        <taxon>Alphaproteobacteria</taxon>
        <taxon>Maricaulales</taxon>
        <taxon>Maricaulaceae</taxon>
        <taxon>Maricaulis</taxon>
    </lineage>
</organism>
<evidence type="ECO:0000256" key="2">
    <source>
        <dbReference type="ARBA" id="ARBA00005658"/>
    </source>
</evidence>
<feature type="transmembrane region" description="Helical" evidence="9">
    <location>
        <begin position="395"/>
        <end position="415"/>
    </location>
</feature>
<evidence type="ECO:0000256" key="9">
    <source>
        <dbReference type="SAM" id="Phobius"/>
    </source>
</evidence>
<evidence type="ECO:0000313" key="11">
    <source>
        <dbReference type="Proteomes" id="UP001143486"/>
    </source>
</evidence>
<evidence type="ECO:0000256" key="8">
    <source>
        <dbReference type="SAM" id="MobiDB-lite"/>
    </source>
</evidence>
<feature type="transmembrane region" description="Helical" evidence="9">
    <location>
        <begin position="468"/>
        <end position="489"/>
    </location>
</feature>
<feature type="transmembrane region" description="Helical" evidence="9">
    <location>
        <begin position="256"/>
        <end position="280"/>
    </location>
</feature>
<feature type="transmembrane region" description="Helical" evidence="9">
    <location>
        <begin position="441"/>
        <end position="462"/>
    </location>
</feature>
<dbReference type="AlphaFoldDB" id="A0A9W6IKW4"/>
<keyword evidence="4" id="KW-1003">Cell membrane</keyword>
<sequence>MKKIEPAVFFPAAALVFAGVAYAVLAGDSAEAAFTGLRNAITETTGWLYSVGVGFFLIALIVVAFSDWGRIKLGPDDSEPEYGFAPWFAMLFSAGMGIGLMFFGVAEPLTHYLTPPDGDPETLESARQAIVLTFFHWGVHAWGIYVVVGLSLAYFTYRHGLPLTIRSALYPLIGDRIYGPIGHAVDTIAVLGTLFGVATSLGFGVTQINAGLNTLFDVPIEPVVQLMLIAGITALATISVVAGLDAGIKRLSEINLYLAIALILFVLLAGPTLFLISAFVQNIGDYLDQLATLTFNVDAYGDGVWVSDWTLFYWGWWISWSPFVGMFIARISRGRTVREFIFGVLLGPTLFTFFWMTVYGDSALRLALAGLAEPMVDAVRNGQSELALFAFLDNLPLSGLTSVLAITLVATFFVTSSDSGSLVKSTLASGGSLNPPVSQRLFWALLEGVVAAVLLMVGGLGALQSATIAAALPFTLVIMLAFFGLFRAWSVETARRAGRKTATQLPVEGAAVPWKARLRMMFSRPTGKEVDVYIEETVMPALESVAEELKKYGYETELDQARGCASMHVKDEDRPEFVFRVERRLYDEPYFATPEEEGEPGSDSGKSEEEFARAEVVLSDGGQHYCVYGFSKVQIIREVMRNFERHLQWLYHIAHTR</sequence>
<feature type="transmembrane region" description="Helical" evidence="9">
    <location>
        <begin position="340"/>
        <end position="358"/>
    </location>
</feature>
<evidence type="ECO:0000256" key="4">
    <source>
        <dbReference type="ARBA" id="ARBA00022475"/>
    </source>
</evidence>
<keyword evidence="7 9" id="KW-0472">Membrane</keyword>
<evidence type="ECO:0000313" key="10">
    <source>
        <dbReference type="EMBL" id="GLK51848.1"/>
    </source>
</evidence>
<evidence type="ECO:0000256" key="3">
    <source>
        <dbReference type="ARBA" id="ARBA00022448"/>
    </source>
</evidence>
<dbReference type="Pfam" id="PF02028">
    <property type="entry name" value="BCCT"/>
    <property type="match status" value="1"/>
</dbReference>
<feature type="transmembrane region" description="Helical" evidence="9">
    <location>
        <begin position="177"/>
        <end position="203"/>
    </location>
</feature>
<evidence type="ECO:0000256" key="5">
    <source>
        <dbReference type="ARBA" id="ARBA00022692"/>
    </source>
</evidence>
<comment type="subcellular location">
    <subcellularLocation>
        <location evidence="1">Cell membrane</location>
        <topology evidence="1">Multi-pass membrane protein</topology>
    </subcellularLocation>
</comment>
<reference evidence="10" key="1">
    <citation type="journal article" date="2014" name="Int. J. Syst. Evol. Microbiol.">
        <title>Complete genome sequence of Corynebacterium casei LMG S-19264T (=DSM 44701T), isolated from a smear-ripened cheese.</title>
        <authorList>
            <consortium name="US DOE Joint Genome Institute (JGI-PGF)"/>
            <person name="Walter F."/>
            <person name="Albersmeier A."/>
            <person name="Kalinowski J."/>
            <person name="Ruckert C."/>
        </authorList>
    </citation>
    <scope>NUCLEOTIDE SEQUENCE</scope>
    <source>
        <strain evidence="10">VKM B-1513</strain>
    </source>
</reference>
<keyword evidence="11" id="KW-1185">Reference proteome</keyword>
<feature type="transmembrane region" description="Helical" evidence="9">
    <location>
        <begin position="223"/>
        <end position="244"/>
    </location>
</feature>
<dbReference type="RefSeq" id="WP_271186212.1">
    <property type="nucleotide sequence ID" value="NZ_BSFE01000003.1"/>
</dbReference>
<protein>
    <submittedName>
        <fullName evidence="10">Choline transporter</fullName>
    </submittedName>
</protein>
<comment type="caution">
    <text evidence="10">The sequence shown here is derived from an EMBL/GenBank/DDBJ whole genome shotgun (WGS) entry which is preliminary data.</text>
</comment>
<dbReference type="PROSITE" id="PS01303">
    <property type="entry name" value="BCCT"/>
    <property type="match status" value="1"/>
</dbReference>
<proteinExistence type="inferred from homology"/>
<dbReference type="PANTHER" id="PTHR30047">
    <property type="entry name" value="HIGH-AFFINITY CHOLINE TRANSPORT PROTEIN-RELATED"/>
    <property type="match status" value="1"/>
</dbReference>
<keyword evidence="6 9" id="KW-1133">Transmembrane helix</keyword>
<keyword evidence="5 9" id="KW-0812">Transmembrane</keyword>
<dbReference type="Proteomes" id="UP001143486">
    <property type="component" value="Unassembled WGS sequence"/>
</dbReference>
<feature type="transmembrane region" description="Helical" evidence="9">
    <location>
        <begin position="87"/>
        <end position="106"/>
    </location>
</feature>
<reference evidence="10" key="2">
    <citation type="submission" date="2023-01" db="EMBL/GenBank/DDBJ databases">
        <authorList>
            <person name="Sun Q."/>
            <person name="Evtushenko L."/>
        </authorList>
    </citation>
    <scope>NUCLEOTIDE SEQUENCE</scope>
    <source>
        <strain evidence="10">VKM B-1513</strain>
    </source>
</reference>
<feature type="region of interest" description="Disordered" evidence="8">
    <location>
        <begin position="590"/>
        <end position="610"/>
    </location>
</feature>
<dbReference type="NCBIfam" id="TIGR00842">
    <property type="entry name" value="bcct"/>
    <property type="match status" value="1"/>
</dbReference>
<name>A0A9W6IKW4_9PROT</name>
<accession>A0A9W6IKW4</accession>
<dbReference type="GO" id="GO:0022857">
    <property type="term" value="F:transmembrane transporter activity"/>
    <property type="evidence" value="ECO:0007669"/>
    <property type="project" value="InterPro"/>
</dbReference>
<dbReference type="InterPro" id="IPR018093">
    <property type="entry name" value="BCCT_CS"/>
</dbReference>
<dbReference type="PANTHER" id="PTHR30047:SF7">
    <property type="entry name" value="HIGH-AFFINITY CHOLINE TRANSPORT PROTEIN"/>
    <property type="match status" value="1"/>
</dbReference>
<feature type="transmembrane region" description="Helical" evidence="9">
    <location>
        <begin position="47"/>
        <end position="66"/>
    </location>
</feature>
<dbReference type="GO" id="GO:0005886">
    <property type="term" value="C:plasma membrane"/>
    <property type="evidence" value="ECO:0007669"/>
    <property type="project" value="UniProtKB-SubCell"/>
</dbReference>
<dbReference type="EMBL" id="BSFE01000003">
    <property type="protein sequence ID" value="GLK51848.1"/>
    <property type="molecule type" value="Genomic_DNA"/>
</dbReference>